<dbReference type="EMBL" id="JACBXS010000008">
    <property type="protein sequence ID" value="NYS24459.1"/>
    <property type="molecule type" value="Genomic_DNA"/>
</dbReference>
<evidence type="ECO:0000256" key="1">
    <source>
        <dbReference type="ARBA" id="ARBA00022801"/>
    </source>
</evidence>
<dbReference type="SUPFAM" id="SSF53474">
    <property type="entry name" value="alpha/beta-Hydrolases"/>
    <property type="match status" value="1"/>
</dbReference>
<dbReference type="PANTHER" id="PTHR48081:SF33">
    <property type="entry name" value="KYNURENINE FORMAMIDASE"/>
    <property type="match status" value="1"/>
</dbReference>
<keyword evidence="1 3" id="KW-0378">Hydrolase</keyword>
<gene>
    <name evidence="3" type="ORF">HUK65_05590</name>
</gene>
<reference evidence="3 4" key="1">
    <citation type="journal article" date="2000" name="Arch. Microbiol.">
        <title>Rhodobaca bogoriensis gen. nov. and sp. nov., an alkaliphilic purple nonsulfur bacterium from African Rift Valley soda lakes.</title>
        <authorList>
            <person name="Milford A.D."/>
            <person name="Achenbach L.A."/>
            <person name="Jung D.O."/>
            <person name="Madigan M.T."/>
        </authorList>
    </citation>
    <scope>NUCLEOTIDE SEQUENCE [LARGE SCALE GENOMIC DNA]</scope>
    <source>
        <strain evidence="3 4">2376</strain>
    </source>
</reference>
<dbReference type="InterPro" id="IPR050300">
    <property type="entry name" value="GDXG_lipolytic_enzyme"/>
</dbReference>
<name>A0A7Z0HY63_9RHOB</name>
<evidence type="ECO:0000313" key="3">
    <source>
        <dbReference type="EMBL" id="NYS24459.1"/>
    </source>
</evidence>
<dbReference type="Pfam" id="PF12697">
    <property type="entry name" value="Abhydrolase_6"/>
    <property type="match status" value="1"/>
</dbReference>
<evidence type="ECO:0000259" key="2">
    <source>
        <dbReference type="Pfam" id="PF12697"/>
    </source>
</evidence>
<accession>A0A7Z0HY63</accession>
<dbReference type="Proteomes" id="UP000529417">
    <property type="component" value="Unassembled WGS sequence"/>
</dbReference>
<dbReference type="GO" id="GO:0016787">
    <property type="term" value="F:hydrolase activity"/>
    <property type="evidence" value="ECO:0007669"/>
    <property type="project" value="UniProtKB-KW"/>
</dbReference>
<dbReference type="PANTHER" id="PTHR48081">
    <property type="entry name" value="AB HYDROLASE SUPERFAMILY PROTEIN C4A8.06C"/>
    <property type="match status" value="1"/>
</dbReference>
<sequence>MAGMQRDWDEAYANMAHVPGSEALPDAWAAAAAGYRVGLGAAFEEALEYGDGPRATFDLVHPEGAARGLAVFVHGGYWMKFDRSFWTHLAEGARARGWAVALPSYPLAPDATLAEMTRAMGAAIEAAAARISGPVRLAGHSAGGHLVTRMICADTPLATPVRDRIEHVLSISGLHDLRPLLKTQMNATLQLDPAMARAESPALCAPFGQPDLSVWVGAAERPEFIRQARLMALMWEGFDGRVRLEIEPGQNHFTVIEALRQPQAPLTCAFVG</sequence>
<feature type="domain" description="AB hydrolase-1" evidence="2">
    <location>
        <begin position="71"/>
        <end position="218"/>
    </location>
</feature>
<dbReference type="AlphaFoldDB" id="A0A7Z0HY63"/>
<keyword evidence="4" id="KW-1185">Reference proteome</keyword>
<organism evidence="3 4">
    <name type="scientific">Rhabdonatronobacter sediminivivens</name>
    <dbReference type="NCBI Taxonomy" id="2743469"/>
    <lineage>
        <taxon>Bacteria</taxon>
        <taxon>Pseudomonadati</taxon>
        <taxon>Pseudomonadota</taxon>
        <taxon>Alphaproteobacteria</taxon>
        <taxon>Rhodobacterales</taxon>
        <taxon>Paracoccaceae</taxon>
        <taxon>Rhabdonatronobacter</taxon>
    </lineage>
</organism>
<evidence type="ECO:0000313" key="4">
    <source>
        <dbReference type="Proteomes" id="UP000529417"/>
    </source>
</evidence>
<dbReference type="InterPro" id="IPR000073">
    <property type="entry name" value="AB_hydrolase_1"/>
</dbReference>
<protein>
    <submittedName>
        <fullName evidence="3">Alpha/beta fold hydrolase</fullName>
    </submittedName>
</protein>
<dbReference type="Gene3D" id="3.40.50.1820">
    <property type="entry name" value="alpha/beta hydrolase"/>
    <property type="match status" value="1"/>
</dbReference>
<proteinExistence type="predicted"/>
<dbReference type="InterPro" id="IPR029058">
    <property type="entry name" value="AB_hydrolase_fold"/>
</dbReference>
<comment type="caution">
    <text evidence="3">The sequence shown here is derived from an EMBL/GenBank/DDBJ whole genome shotgun (WGS) entry which is preliminary data.</text>
</comment>